<comment type="pathway">
    <text evidence="5">Lipid metabolism; malonyl-CoA biosynthesis; malonyl-CoA from acetyl-CoA: step 1/1.</text>
</comment>
<dbReference type="UniPathway" id="UPA00655">
    <property type="reaction ID" value="UER00711"/>
</dbReference>
<dbReference type="Proteomes" id="UP000050920">
    <property type="component" value="Unassembled WGS sequence"/>
</dbReference>
<keyword evidence="2 5" id="KW-0808">Transferase</keyword>
<evidence type="ECO:0000259" key="6">
    <source>
        <dbReference type="PROSITE" id="PS50980"/>
    </source>
</evidence>
<sequence>MHQFQQPSNSELATRRDLVPDQLLTACPICHNATTTATLPVEKYCPNCGYGFRIGAQERIDQLCDQFTPWDTNLTVPEKFDDAKYRKKLQDAIKQTGQQESVVTGLATIGGQTCGLGVMDPYFIMGSLGSATGEKITRLFERCTLQKRPVVMITASGGARMQEGMASLMQMAKISAAVAKHRAAGLVYIVVLTDPTTGGVTASFAMQADITLSEPHALIGFAGRRVIEQTIQQQPPKDFQQAETLMQHGWLDQIVARPALKATLAKLLKWHQPMGGLADD</sequence>
<keyword evidence="5" id="KW-0963">Cytoplasm</keyword>
<feature type="domain" description="CoA carboxyltransferase N-terminal" evidence="6">
    <location>
        <begin position="23"/>
        <end position="280"/>
    </location>
</feature>
<name>A0A0R2NZM8_9LACO</name>
<evidence type="ECO:0000313" key="8">
    <source>
        <dbReference type="Proteomes" id="UP000050920"/>
    </source>
</evidence>
<dbReference type="InterPro" id="IPR011762">
    <property type="entry name" value="COA_CT_N"/>
</dbReference>
<dbReference type="InterPro" id="IPR000438">
    <property type="entry name" value="Acetyl_CoA_COase_Trfase_b_su"/>
</dbReference>
<dbReference type="PANTHER" id="PTHR42995">
    <property type="entry name" value="ACETYL-COENZYME A CARBOXYLASE CARBOXYL TRANSFERASE SUBUNIT BETA, CHLOROPLASTIC"/>
    <property type="match status" value="1"/>
</dbReference>
<dbReference type="Pfam" id="PF01039">
    <property type="entry name" value="Carboxyl_trans"/>
    <property type="match status" value="1"/>
</dbReference>
<keyword evidence="5" id="KW-0479">Metal-binding</keyword>
<evidence type="ECO:0000256" key="2">
    <source>
        <dbReference type="ARBA" id="ARBA00022679"/>
    </source>
</evidence>
<keyword evidence="5" id="KW-0862">Zinc</keyword>
<dbReference type="GO" id="GO:0009317">
    <property type="term" value="C:acetyl-CoA carboxylase complex"/>
    <property type="evidence" value="ECO:0007669"/>
    <property type="project" value="InterPro"/>
</dbReference>
<dbReference type="InterPro" id="IPR034733">
    <property type="entry name" value="AcCoA_carboxyl_beta"/>
</dbReference>
<accession>A0A0R2NZM8</accession>
<feature type="binding site" evidence="5">
    <location>
        <position position="30"/>
    </location>
    <ligand>
        <name>Zn(2+)</name>
        <dbReference type="ChEBI" id="CHEBI:29105"/>
    </ligand>
</feature>
<dbReference type="GO" id="GO:0005524">
    <property type="term" value="F:ATP binding"/>
    <property type="evidence" value="ECO:0007669"/>
    <property type="project" value="UniProtKB-KW"/>
</dbReference>
<dbReference type="GO" id="GO:0016743">
    <property type="term" value="F:carboxyl- or carbamoyltransferase activity"/>
    <property type="evidence" value="ECO:0007669"/>
    <property type="project" value="UniProtKB-UniRule"/>
</dbReference>
<feature type="binding site" evidence="5">
    <location>
        <position position="48"/>
    </location>
    <ligand>
        <name>Zn(2+)</name>
        <dbReference type="ChEBI" id="CHEBI:29105"/>
    </ligand>
</feature>
<comment type="cofactor">
    <cofactor evidence="5">
        <name>Zn(2+)</name>
        <dbReference type="ChEBI" id="CHEBI:29105"/>
    </cofactor>
    <text evidence="5">Binds 1 zinc ion per subunit.</text>
</comment>
<keyword evidence="5" id="KW-0275">Fatty acid biosynthesis</keyword>
<keyword evidence="8" id="KW-1185">Reference proteome</keyword>
<keyword evidence="5" id="KW-0067">ATP-binding</keyword>
<dbReference type="Gene3D" id="3.90.226.10">
    <property type="entry name" value="2-enoyl-CoA Hydratase, Chain A, domain 1"/>
    <property type="match status" value="1"/>
</dbReference>
<dbReference type="GO" id="GO:0003989">
    <property type="term" value="F:acetyl-CoA carboxylase activity"/>
    <property type="evidence" value="ECO:0007669"/>
    <property type="project" value="InterPro"/>
</dbReference>
<dbReference type="GO" id="GO:0008270">
    <property type="term" value="F:zinc ion binding"/>
    <property type="evidence" value="ECO:0007669"/>
    <property type="project" value="UniProtKB-UniRule"/>
</dbReference>
<dbReference type="PRINTS" id="PR01070">
    <property type="entry name" value="ACCCTRFRASEB"/>
</dbReference>
<comment type="function">
    <text evidence="5">Component of the acetyl coenzyme A carboxylase (ACC) complex. Biotin carboxylase (BC) catalyzes the carboxylation of biotin on its carrier protein (BCCP) and then the CO(2) group is transferred by the transcarboxylase to acetyl-CoA to form malonyl-CoA.</text>
</comment>
<dbReference type="AlphaFoldDB" id="A0A0R2NZM8"/>
<comment type="caution">
    <text evidence="5">Lacks conserved residue(s) required for the propagation of feature annotation.</text>
</comment>
<feature type="binding site" evidence="5">
    <location>
        <position position="27"/>
    </location>
    <ligand>
        <name>Zn(2+)</name>
        <dbReference type="ChEBI" id="CHEBI:29105"/>
    </ligand>
</feature>
<dbReference type="GO" id="GO:0006633">
    <property type="term" value="P:fatty acid biosynthetic process"/>
    <property type="evidence" value="ECO:0007669"/>
    <property type="project" value="UniProtKB-KW"/>
</dbReference>
<comment type="subcellular location">
    <subcellularLocation>
        <location evidence="5">Cytoplasm</location>
    </subcellularLocation>
</comment>
<keyword evidence="5" id="KW-0276">Fatty acid metabolism</keyword>
<evidence type="ECO:0000313" key="7">
    <source>
        <dbReference type="EMBL" id="KRO28234.1"/>
    </source>
</evidence>
<dbReference type="SUPFAM" id="SSF52096">
    <property type="entry name" value="ClpP/crotonase"/>
    <property type="match status" value="1"/>
</dbReference>
<dbReference type="PANTHER" id="PTHR42995:SF5">
    <property type="entry name" value="ACETYL-COENZYME A CARBOXYLASE CARBOXYL TRANSFERASE SUBUNIT BETA, CHLOROPLASTIC"/>
    <property type="match status" value="1"/>
</dbReference>
<dbReference type="InterPro" id="IPR029045">
    <property type="entry name" value="ClpP/crotonase-like_dom_sf"/>
</dbReference>
<organism evidence="7 8">
    <name type="scientific">Lactiplantibacillus fabifermentans DSM 21115</name>
    <dbReference type="NCBI Taxonomy" id="1413187"/>
    <lineage>
        <taxon>Bacteria</taxon>
        <taxon>Bacillati</taxon>
        <taxon>Bacillota</taxon>
        <taxon>Bacilli</taxon>
        <taxon>Lactobacillales</taxon>
        <taxon>Lactobacillaceae</taxon>
        <taxon>Lactiplantibacillus</taxon>
    </lineage>
</organism>
<comment type="catalytic activity">
    <reaction evidence="5">
        <text>N(6)-carboxybiotinyl-L-lysyl-[protein] + acetyl-CoA = N(6)-biotinyl-L-lysyl-[protein] + malonyl-CoA</text>
        <dbReference type="Rhea" id="RHEA:54728"/>
        <dbReference type="Rhea" id="RHEA-COMP:10505"/>
        <dbReference type="Rhea" id="RHEA-COMP:10506"/>
        <dbReference type="ChEBI" id="CHEBI:57288"/>
        <dbReference type="ChEBI" id="CHEBI:57384"/>
        <dbReference type="ChEBI" id="CHEBI:83144"/>
        <dbReference type="ChEBI" id="CHEBI:83145"/>
        <dbReference type="EC" id="2.1.3.15"/>
    </reaction>
</comment>
<dbReference type="RefSeq" id="WP_024624204.1">
    <property type="nucleotide sequence ID" value="NZ_AYGX02000048.1"/>
</dbReference>
<dbReference type="GO" id="GO:2001295">
    <property type="term" value="P:malonyl-CoA biosynthetic process"/>
    <property type="evidence" value="ECO:0007669"/>
    <property type="project" value="UniProtKB-UniRule"/>
</dbReference>
<evidence type="ECO:0000256" key="1">
    <source>
        <dbReference type="ARBA" id="ARBA00022516"/>
    </source>
</evidence>
<keyword evidence="3 5" id="KW-0863">Zinc-finger</keyword>
<dbReference type="EMBL" id="AYGX02000048">
    <property type="protein sequence ID" value="KRO28234.1"/>
    <property type="molecule type" value="Genomic_DNA"/>
</dbReference>
<reference evidence="7 8" key="1">
    <citation type="journal article" date="2015" name="Genome Announc.">
        <title>Expanding the biotechnology potential of lactobacilli through comparative genomics of 213 strains and associated genera.</title>
        <authorList>
            <person name="Sun Z."/>
            <person name="Harris H.M."/>
            <person name="McCann A."/>
            <person name="Guo C."/>
            <person name="Argimon S."/>
            <person name="Zhang W."/>
            <person name="Yang X."/>
            <person name="Jeffery I.B."/>
            <person name="Cooney J.C."/>
            <person name="Kagawa T.F."/>
            <person name="Liu W."/>
            <person name="Song Y."/>
            <person name="Salvetti E."/>
            <person name="Wrobel A."/>
            <person name="Rasinkangas P."/>
            <person name="Parkhill J."/>
            <person name="Rea M.C."/>
            <person name="O'Sullivan O."/>
            <person name="Ritari J."/>
            <person name="Douillard F.P."/>
            <person name="Paul Ross R."/>
            <person name="Yang R."/>
            <person name="Briner A.E."/>
            <person name="Felis G.E."/>
            <person name="de Vos W.M."/>
            <person name="Barrangou R."/>
            <person name="Klaenhammer T.R."/>
            <person name="Caufield P.W."/>
            <person name="Cui Y."/>
            <person name="Zhang H."/>
            <person name="O'Toole P.W."/>
        </authorList>
    </citation>
    <scope>NUCLEOTIDE SEQUENCE [LARGE SCALE GENOMIC DNA]</scope>
    <source>
        <strain evidence="7 8">DSM 21115</strain>
    </source>
</reference>
<keyword evidence="5" id="KW-0547">Nucleotide-binding</keyword>
<evidence type="ECO:0000256" key="5">
    <source>
        <dbReference type="HAMAP-Rule" id="MF_01395"/>
    </source>
</evidence>
<dbReference type="HAMAP" id="MF_01395">
    <property type="entry name" value="AcetylCoA_CT_beta"/>
    <property type="match status" value="1"/>
</dbReference>
<keyword evidence="4 5" id="KW-0443">Lipid metabolism</keyword>
<gene>
    <name evidence="5" type="primary">accD</name>
    <name evidence="7" type="ORF">DY78_GL002546</name>
</gene>
<evidence type="ECO:0000256" key="3">
    <source>
        <dbReference type="ARBA" id="ARBA00022771"/>
    </source>
</evidence>
<keyword evidence="1 5" id="KW-0444">Lipid biosynthesis</keyword>
<comment type="caution">
    <text evidence="7">The sequence shown here is derived from an EMBL/GenBank/DDBJ whole genome shotgun (WGS) entry which is preliminary data.</text>
</comment>
<evidence type="ECO:0000256" key="4">
    <source>
        <dbReference type="ARBA" id="ARBA00023098"/>
    </source>
</evidence>
<dbReference type="PROSITE" id="PS50980">
    <property type="entry name" value="COA_CT_NTER"/>
    <property type="match status" value="1"/>
</dbReference>
<dbReference type="EC" id="2.1.3.15" evidence="5"/>
<comment type="similarity">
    <text evidence="5">Belongs to the AccD/PCCB family.</text>
</comment>
<proteinExistence type="inferred from homology"/>
<protein>
    <recommendedName>
        <fullName evidence="5">Acetyl-coenzyme A carboxylase carboxyl transferase subunit beta</fullName>
        <shortName evidence="5">ACCase subunit beta</shortName>
        <shortName evidence="5">Acetyl-CoA carboxylase carboxyltransferase subunit beta</shortName>
        <ecNumber evidence="5">2.1.3.15</ecNumber>
    </recommendedName>
</protein>
<feature type="binding site" evidence="5">
    <location>
        <position position="45"/>
    </location>
    <ligand>
        <name>Zn(2+)</name>
        <dbReference type="ChEBI" id="CHEBI:29105"/>
    </ligand>
</feature>
<comment type="subunit">
    <text evidence="5">Acetyl-CoA carboxylase is a heterohexamer composed of biotin carboxyl carrier protein (AccB), biotin carboxylase (AccC) and two subunits each of ACCase subunit alpha (AccA) and ACCase subunit beta (AccD).</text>
</comment>